<proteinExistence type="predicted"/>
<dbReference type="Proteomes" id="UP001295794">
    <property type="component" value="Unassembled WGS sequence"/>
</dbReference>
<sequence>MLLRCKKDQKKTTQLERLAHHTNPHGEPILPFLNPPWGQTASKFGDRMRLEKSSNGVEKEEAAERHKERISAFADNPEHLLAYSDGSLRKLHGMRRVGTGVVVYQENTEIFAESQGLGGRAEVYDGEMAGLWLAAGITTAMATTHTNIKHLHFYANNTSALATIFDPKPQARQLYAHQFHKAICGFLKGDPQRTVEIAWSPGHCNIEGNERADKLAKSGTKLAAPTLTTRAFTLRQSKERIQHAWRWEWKRKLKSGHYAKANRIPPSLKPTQHFTELSRQWELFGRVIQCRTGHGYLGKFYQRFNIPEDVDCPCGEPIQTQDHVLRWCPLYNKHRPIIRATSANFYEEIILGMKEGIVALAQFLKDSGAFTRSGHPWKDCDLPTLINEPDPEISEDEEDENG</sequence>
<dbReference type="GO" id="GO:0003676">
    <property type="term" value="F:nucleic acid binding"/>
    <property type="evidence" value="ECO:0007669"/>
    <property type="project" value="InterPro"/>
</dbReference>
<dbReference type="SUPFAM" id="SSF53098">
    <property type="entry name" value="Ribonuclease H-like"/>
    <property type="match status" value="1"/>
</dbReference>
<evidence type="ECO:0000313" key="1">
    <source>
        <dbReference type="EMBL" id="CAK5283362.1"/>
    </source>
</evidence>
<dbReference type="AlphaFoldDB" id="A0AAD2K7G1"/>
<gene>
    <name evidence="1" type="ORF">MYCIT1_LOCUS35832</name>
</gene>
<name>A0AAD2K7G1_9AGAR</name>
<comment type="caution">
    <text evidence="1">The sequence shown here is derived from an EMBL/GenBank/DDBJ whole genome shotgun (WGS) entry which is preliminary data.</text>
</comment>
<dbReference type="CDD" id="cd09276">
    <property type="entry name" value="Rnase_HI_RT_non_LTR"/>
    <property type="match status" value="1"/>
</dbReference>
<reference evidence="1" key="1">
    <citation type="submission" date="2023-11" db="EMBL/GenBank/DDBJ databases">
        <authorList>
            <person name="De Vega J J."/>
            <person name="De Vega J J."/>
        </authorList>
    </citation>
    <scope>NUCLEOTIDE SEQUENCE</scope>
</reference>
<evidence type="ECO:0000313" key="2">
    <source>
        <dbReference type="Proteomes" id="UP001295794"/>
    </source>
</evidence>
<dbReference type="Gene3D" id="3.30.420.10">
    <property type="entry name" value="Ribonuclease H-like superfamily/Ribonuclease H"/>
    <property type="match status" value="1"/>
</dbReference>
<protein>
    <recommendedName>
        <fullName evidence="3">RNase H type-1 domain-containing protein</fullName>
    </recommendedName>
</protein>
<organism evidence="1 2">
    <name type="scientific">Mycena citricolor</name>
    <dbReference type="NCBI Taxonomy" id="2018698"/>
    <lineage>
        <taxon>Eukaryota</taxon>
        <taxon>Fungi</taxon>
        <taxon>Dikarya</taxon>
        <taxon>Basidiomycota</taxon>
        <taxon>Agaricomycotina</taxon>
        <taxon>Agaricomycetes</taxon>
        <taxon>Agaricomycetidae</taxon>
        <taxon>Agaricales</taxon>
        <taxon>Marasmiineae</taxon>
        <taxon>Mycenaceae</taxon>
        <taxon>Mycena</taxon>
    </lineage>
</organism>
<dbReference type="EMBL" id="CAVNYO010000466">
    <property type="protein sequence ID" value="CAK5283362.1"/>
    <property type="molecule type" value="Genomic_DNA"/>
</dbReference>
<evidence type="ECO:0008006" key="3">
    <source>
        <dbReference type="Google" id="ProtNLM"/>
    </source>
</evidence>
<keyword evidence="2" id="KW-1185">Reference proteome</keyword>
<dbReference type="InterPro" id="IPR036397">
    <property type="entry name" value="RNaseH_sf"/>
</dbReference>
<accession>A0AAD2K7G1</accession>
<dbReference type="InterPro" id="IPR012337">
    <property type="entry name" value="RNaseH-like_sf"/>
</dbReference>